<dbReference type="STRING" id="1036779.SAMN04515666_104335"/>
<feature type="compositionally biased region" description="Gly residues" evidence="1">
    <location>
        <begin position="70"/>
        <end position="80"/>
    </location>
</feature>
<name>A0A1H7RED5_9HYPH</name>
<gene>
    <name evidence="2" type="ORF">SAMN04515666_104335</name>
</gene>
<dbReference type="RefSeq" id="WP_091835375.1">
    <property type="nucleotide sequence ID" value="NZ_FOAN01000004.1"/>
</dbReference>
<dbReference type="AlphaFoldDB" id="A0A1H7RED5"/>
<feature type="region of interest" description="Disordered" evidence="1">
    <location>
        <begin position="41"/>
        <end position="89"/>
    </location>
</feature>
<sequence>MNRYHLGAAAVLVTLLGGCVSREEPIPVSEPAPVMRTRVVRNAPPPDSGDLQLGLPPAREGGPAYVRSGLGSGAGQGELYGRGTLPQGF</sequence>
<evidence type="ECO:0000256" key="1">
    <source>
        <dbReference type="SAM" id="MobiDB-lite"/>
    </source>
</evidence>
<organism evidence="2 3">
    <name type="scientific">Bosea lupini</name>
    <dbReference type="NCBI Taxonomy" id="1036779"/>
    <lineage>
        <taxon>Bacteria</taxon>
        <taxon>Pseudomonadati</taxon>
        <taxon>Pseudomonadota</taxon>
        <taxon>Alphaproteobacteria</taxon>
        <taxon>Hyphomicrobiales</taxon>
        <taxon>Boseaceae</taxon>
        <taxon>Bosea</taxon>
    </lineage>
</organism>
<evidence type="ECO:0000313" key="2">
    <source>
        <dbReference type="EMBL" id="SEL57767.1"/>
    </source>
</evidence>
<dbReference type="Proteomes" id="UP000199664">
    <property type="component" value="Unassembled WGS sequence"/>
</dbReference>
<accession>A0A1H7RED5</accession>
<dbReference type="PROSITE" id="PS51257">
    <property type="entry name" value="PROKAR_LIPOPROTEIN"/>
    <property type="match status" value="1"/>
</dbReference>
<keyword evidence="3" id="KW-1185">Reference proteome</keyword>
<proteinExistence type="predicted"/>
<dbReference type="EMBL" id="FOAN01000004">
    <property type="protein sequence ID" value="SEL57767.1"/>
    <property type="molecule type" value="Genomic_DNA"/>
</dbReference>
<protein>
    <submittedName>
        <fullName evidence="2">Uncharacterized protein</fullName>
    </submittedName>
</protein>
<evidence type="ECO:0000313" key="3">
    <source>
        <dbReference type="Proteomes" id="UP000199664"/>
    </source>
</evidence>
<reference evidence="3" key="1">
    <citation type="submission" date="2016-10" db="EMBL/GenBank/DDBJ databases">
        <authorList>
            <person name="Varghese N."/>
            <person name="Submissions S."/>
        </authorList>
    </citation>
    <scope>NUCLEOTIDE SEQUENCE [LARGE SCALE GENOMIC DNA]</scope>
    <source>
        <strain evidence="3">LMG 26383,CCUG 61248,R- 45681</strain>
    </source>
</reference>
<dbReference type="OrthoDB" id="8162178at2"/>